<feature type="non-terminal residue" evidence="4">
    <location>
        <position position="1"/>
    </location>
</feature>
<evidence type="ECO:0000259" key="3">
    <source>
        <dbReference type="PROSITE" id="PS51733"/>
    </source>
</evidence>
<dbReference type="GO" id="GO:0005737">
    <property type="term" value="C:cytoplasm"/>
    <property type="evidence" value="ECO:0007669"/>
    <property type="project" value="TreeGrafter"/>
</dbReference>
<dbReference type="AlphaFoldDB" id="A0AAV2RFP0"/>
<keyword evidence="5" id="KW-1185">Reference proteome</keyword>
<sequence>GTVEVQEEAVVSVTYSKWSNVQLLHHQHCFHSSSKDKRFSQNFDCKKSPNRSSVKVEPTHVEITDEYGIHHLLNLNILASDDTWGAPSLLAAKVAENKGIAVFSQVHLEQSPPAGSFEGPMKHVAESDQSRMEILQDLLSTHLSIDTTQAKVQPYTTAYLLGRHELKQSLLTDLHTHMKDQELKRSKLIMHFLPPGVVPKQASENYMPILLNACPQTFSTVMYYETLRTHEIGRLAIYCDLMTSSMNVTAGYPHLVHGFVVLPTQQTQGKGRGGNSWLSPMGCLMFTVQLHISLTSILGQHISIMQHLASLAIVMAVREQPGYADVPMQLKWPNDLYINDEVKIGGVFVEATTMGKKIVLNIGVGINLSNTSPTTCINDQIRLMNKEMGSSMEELDREVYLAEIFNCLEKLIDSFQKDGPQAVLPYYYKYWLHNNSRVTVQGEDRHQEAATIIGIDDFGFLVARLDSGHPISLQPDGNSFNMMEGLIYSKLQ</sequence>
<dbReference type="Proteomes" id="UP001497623">
    <property type="component" value="Unassembled WGS sequence"/>
</dbReference>
<evidence type="ECO:0000256" key="1">
    <source>
        <dbReference type="ARBA" id="ARBA00009934"/>
    </source>
</evidence>
<gene>
    <name evidence="4" type="ORF">MNOR_LOCUS23538</name>
</gene>
<dbReference type="InterPro" id="IPR003142">
    <property type="entry name" value="BPL_C"/>
</dbReference>
<keyword evidence="2" id="KW-0436">Ligase</keyword>
<dbReference type="EMBL" id="CAXKWB010020841">
    <property type="protein sequence ID" value="CAL4122816.1"/>
    <property type="molecule type" value="Genomic_DNA"/>
</dbReference>
<evidence type="ECO:0000256" key="2">
    <source>
        <dbReference type="ARBA" id="ARBA00022598"/>
    </source>
</evidence>
<comment type="caution">
    <text evidence="4">The sequence shown here is derived from an EMBL/GenBank/DDBJ whole genome shotgun (WGS) entry which is preliminary data.</text>
</comment>
<reference evidence="4 5" key="1">
    <citation type="submission" date="2024-05" db="EMBL/GenBank/DDBJ databases">
        <authorList>
            <person name="Wallberg A."/>
        </authorList>
    </citation>
    <scope>NUCLEOTIDE SEQUENCE [LARGE SCALE GENOMIC DNA]</scope>
</reference>
<dbReference type="InterPro" id="IPR045864">
    <property type="entry name" value="aa-tRNA-synth_II/BPL/LPL"/>
</dbReference>
<dbReference type="NCBIfam" id="TIGR00121">
    <property type="entry name" value="birA_ligase"/>
    <property type="match status" value="1"/>
</dbReference>
<dbReference type="SUPFAM" id="SSF55681">
    <property type="entry name" value="Class II aaRS and biotin synthetases"/>
    <property type="match status" value="1"/>
</dbReference>
<dbReference type="Gene3D" id="3.30.930.10">
    <property type="entry name" value="Bira Bifunctional Protein, Domain 2"/>
    <property type="match status" value="1"/>
</dbReference>
<dbReference type="Pfam" id="PF02237">
    <property type="entry name" value="BPL_C"/>
    <property type="match status" value="1"/>
</dbReference>
<comment type="similarity">
    <text evidence="1">Belongs to the biotin--protein ligase family.</text>
</comment>
<dbReference type="GO" id="GO:0004077">
    <property type="term" value="F:biotin--[biotin carboxyl-carrier protein] ligase activity"/>
    <property type="evidence" value="ECO:0007669"/>
    <property type="project" value="InterPro"/>
</dbReference>
<dbReference type="CDD" id="cd16442">
    <property type="entry name" value="BPL"/>
    <property type="match status" value="1"/>
</dbReference>
<dbReference type="PROSITE" id="PS51733">
    <property type="entry name" value="BPL_LPL_CATALYTIC"/>
    <property type="match status" value="1"/>
</dbReference>
<feature type="domain" description="BPL/LPL catalytic" evidence="3">
    <location>
        <begin position="221"/>
        <end position="416"/>
    </location>
</feature>
<accession>A0AAV2RFP0</accession>
<name>A0AAV2RFP0_MEGNR</name>
<dbReference type="PANTHER" id="PTHR12835:SF5">
    <property type="entry name" value="BIOTIN--PROTEIN LIGASE"/>
    <property type="match status" value="1"/>
</dbReference>
<proteinExistence type="inferred from homology"/>
<dbReference type="PANTHER" id="PTHR12835">
    <property type="entry name" value="BIOTIN PROTEIN LIGASE"/>
    <property type="match status" value="1"/>
</dbReference>
<dbReference type="Pfam" id="PF03099">
    <property type="entry name" value="BPL_LplA_LipB"/>
    <property type="match status" value="1"/>
</dbReference>
<evidence type="ECO:0000313" key="5">
    <source>
        <dbReference type="Proteomes" id="UP001497623"/>
    </source>
</evidence>
<dbReference type="InterPro" id="IPR004408">
    <property type="entry name" value="Biotin_CoA_COase_ligase"/>
</dbReference>
<protein>
    <recommendedName>
        <fullName evidence="3">BPL/LPL catalytic domain-containing protein</fullName>
    </recommendedName>
</protein>
<dbReference type="InterPro" id="IPR004143">
    <property type="entry name" value="BPL_LPL_catalytic"/>
</dbReference>
<organism evidence="4 5">
    <name type="scientific">Meganyctiphanes norvegica</name>
    <name type="common">Northern krill</name>
    <name type="synonym">Thysanopoda norvegica</name>
    <dbReference type="NCBI Taxonomy" id="48144"/>
    <lineage>
        <taxon>Eukaryota</taxon>
        <taxon>Metazoa</taxon>
        <taxon>Ecdysozoa</taxon>
        <taxon>Arthropoda</taxon>
        <taxon>Crustacea</taxon>
        <taxon>Multicrustacea</taxon>
        <taxon>Malacostraca</taxon>
        <taxon>Eumalacostraca</taxon>
        <taxon>Eucarida</taxon>
        <taxon>Euphausiacea</taxon>
        <taxon>Euphausiidae</taxon>
        <taxon>Meganyctiphanes</taxon>
    </lineage>
</organism>
<evidence type="ECO:0000313" key="4">
    <source>
        <dbReference type="EMBL" id="CAL4122816.1"/>
    </source>
</evidence>